<name>A0ABU7RQS3_9ACTN</name>
<evidence type="ECO:0000313" key="3">
    <source>
        <dbReference type="Proteomes" id="UP001332243"/>
    </source>
</evidence>
<sequence>MKIGHGFHATMTARPGEGDALVELLLDAPVTSHQDCLVFLVGRSASNSDIVHVTEGWTSREAHSDFFASAAAQAYTARFAPLLAHDPRYADEVPVGGKVALG</sequence>
<evidence type="ECO:0000313" key="2">
    <source>
        <dbReference type="EMBL" id="MEE6258594.1"/>
    </source>
</evidence>
<accession>A0ABU7RQS3</accession>
<dbReference type="GO" id="GO:0004497">
    <property type="term" value="F:monooxygenase activity"/>
    <property type="evidence" value="ECO:0007669"/>
    <property type="project" value="UniProtKB-KW"/>
</dbReference>
<dbReference type="Proteomes" id="UP001332243">
    <property type="component" value="Unassembled WGS sequence"/>
</dbReference>
<dbReference type="Pfam" id="PF03992">
    <property type="entry name" value="ABM"/>
    <property type="match status" value="1"/>
</dbReference>
<comment type="caution">
    <text evidence="2">The sequence shown here is derived from an EMBL/GenBank/DDBJ whole genome shotgun (WGS) entry which is preliminary data.</text>
</comment>
<dbReference type="Gene3D" id="3.30.70.100">
    <property type="match status" value="1"/>
</dbReference>
<proteinExistence type="predicted"/>
<reference evidence="2 3" key="1">
    <citation type="submission" date="2024-01" db="EMBL/GenBank/DDBJ databases">
        <title>Genome insights into Plantactinospora sonchi sp. nov.</title>
        <authorList>
            <person name="Wang L."/>
        </authorList>
    </citation>
    <scope>NUCLEOTIDE SEQUENCE [LARGE SCALE GENOMIC DNA]</scope>
    <source>
        <strain evidence="2 3">NEAU-QY2</strain>
    </source>
</reference>
<keyword evidence="3" id="KW-1185">Reference proteome</keyword>
<dbReference type="EMBL" id="JAZGQK010000006">
    <property type="protein sequence ID" value="MEE6258594.1"/>
    <property type="molecule type" value="Genomic_DNA"/>
</dbReference>
<dbReference type="SUPFAM" id="SSF54909">
    <property type="entry name" value="Dimeric alpha+beta barrel"/>
    <property type="match status" value="1"/>
</dbReference>
<dbReference type="PROSITE" id="PS51725">
    <property type="entry name" value="ABM"/>
    <property type="match status" value="1"/>
</dbReference>
<protein>
    <submittedName>
        <fullName evidence="2">Antibiotic biosynthesis monooxygenase</fullName>
    </submittedName>
</protein>
<feature type="domain" description="ABM" evidence="1">
    <location>
        <begin position="5"/>
        <end position="93"/>
    </location>
</feature>
<keyword evidence="2" id="KW-0560">Oxidoreductase</keyword>
<evidence type="ECO:0000259" key="1">
    <source>
        <dbReference type="PROSITE" id="PS51725"/>
    </source>
</evidence>
<dbReference type="RefSeq" id="WP_331213691.1">
    <property type="nucleotide sequence ID" value="NZ_JAZGQK010000006.1"/>
</dbReference>
<organism evidence="2 3">
    <name type="scientific">Plantactinospora sonchi</name>
    <dbReference type="NCBI Taxonomy" id="1544735"/>
    <lineage>
        <taxon>Bacteria</taxon>
        <taxon>Bacillati</taxon>
        <taxon>Actinomycetota</taxon>
        <taxon>Actinomycetes</taxon>
        <taxon>Micromonosporales</taxon>
        <taxon>Micromonosporaceae</taxon>
        <taxon>Plantactinospora</taxon>
    </lineage>
</organism>
<dbReference type="InterPro" id="IPR007138">
    <property type="entry name" value="ABM_dom"/>
</dbReference>
<keyword evidence="2" id="KW-0503">Monooxygenase</keyword>
<dbReference type="InterPro" id="IPR011008">
    <property type="entry name" value="Dimeric_a/b-barrel"/>
</dbReference>
<gene>
    <name evidence="2" type="ORF">V1633_08840</name>
</gene>